<reference evidence="7 8" key="1">
    <citation type="submission" date="2019-02" db="EMBL/GenBank/DDBJ databases">
        <title>Deep-cultivation of Planctomycetes and their phenomic and genomic characterization uncovers novel biology.</title>
        <authorList>
            <person name="Wiegand S."/>
            <person name="Jogler M."/>
            <person name="Boedeker C."/>
            <person name="Pinto D."/>
            <person name="Vollmers J."/>
            <person name="Rivas-Marin E."/>
            <person name="Kohn T."/>
            <person name="Peeters S.H."/>
            <person name="Heuer A."/>
            <person name="Rast P."/>
            <person name="Oberbeckmann S."/>
            <person name="Bunk B."/>
            <person name="Jeske O."/>
            <person name="Meyerdierks A."/>
            <person name="Storesund J.E."/>
            <person name="Kallscheuer N."/>
            <person name="Luecker S."/>
            <person name="Lage O.M."/>
            <person name="Pohl T."/>
            <person name="Merkel B.J."/>
            <person name="Hornburger P."/>
            <person name="Mueller R.-W."/>
            <person name="Bruemmer F."/>
            <person name="Labrenz M."/>
            <person name="Spormann A.M."/>
            <person name="Op den Camp H."/>
            <person name="Overmann J."/>
            <person name="Amann R."/>
            <person name="Jetten M.S.M."/>
            <person name="Mascher T."/>
            <person name="Medema M.H."/>
            <person name="Devos D.P."/>
            <person name="Kaster A.-K."/>
            <person name="Ovreas L."/>
            <person name="Rohde M."/>
            <person name="Galperin M.Y."/>
            <person name="Jogler C."/>
        </authorList>
    </citation>
    <scope>NUCLEOTIDE SEQUENCE [LARGE SCALE GENOMIC DNA]</scope>
    <source>
        <strain evidence="7 8">I41</strain>
    </source>
</reference>
<dbReference type="Gene3D" id="3.40.50.10330">
    <property type="entry name" value="Probable inorganic polyphosphate/atp-NAD kinase, domain 1"/>
    <property type="match status" value="1"/>
</dbReference>
<dbReference type="InterPro" id="IPR002504">
    <property type="entry name" value="NADK"/>
</dbReference>
<dbReference type="PANTHER" id="PTHR20275">
    <property type="entry name" value="NAD KINASE"/>
    <property type="match status" value="1"/>
</dbReference>
<dbReference type="GO" id="GO:0005737">
    <property type="term" value="C:cytoplasm"/>
    <property type="evidence" value="ECO:0007669"/>
    <property type="project" value="UniProtKB-SubCell"/>
</dbReference>
<keyword evidence="3 6" id="KW-0521">NADP</keyword>
<dbReference type="PANTHER" id="PTHR20275:SF0">
    <property type="entry name" value="NAD KINASE"/>
    <property type="match status" value="1"/>
</dbReference>
<dbReference type="InterPro" id="IPR017437">
    <property type="entry name" value="ATP-NAD_kinase_PpnK-typ_C"/>
</dbReference>
<evidence type="ECO:0000256" key="4">
    <source>
        <dbReference type="ARBA" id="ARBA00023027"/>
    </source>
</evidence>
<sequence>MLCGMTALVSKPPSLARRLRAILLVDGSRQALADQAAHLRAIIERHLDVAASLDNFNEPIPDVEADLMVVFGGDGSILRAARQMGFAQLPVLGVNLGRLGFLAEIQPEDLDEILPQIVAGEYRVVKHLMFECSVQRGGREESRTLGLNEVVVLAGPTFSMIEVQLYVDAKLATTYSCDGLIVSTPVGSTAYNLAAGGPIMEKSLQTLVVSPICPHTLTNRPVIDSADHVYELAVPQPNEGTTLLVDGKPIGQVLADDRIRIERSSAEFQLIEVRGRGYYRTLREKLGWGGRLKLKE</sequence>
<dbReference type="KEGG" id="llh:I41_35770"/>
<organism evidence="7 8">
    <name type="scientific">Lacipirellula limnantheis</name>
    <dbReference type="NCBI Taxonomy" id="2528024"/>
    <lineage>
        <taxon>Bacteria</taxon>
        <taxon>Pseudomonadati</taxon>
        <taxon>Planctomycetota</taxon>
        <taxon>Planctomycetia</taxon>
        <taxon>Pirellulales</taxon>
        <taxon>Lacipirellulaceae</taxon>
        <taxon>Lacipirellula</taxon>
    </lineage>
</organism>
<dbReference type="Gene3D" id="2.60.200.30">
    <property type="entry name" value="Probable inorganic polyphosphate/atp-NAD kinase, domain 2"/>
    <property type="match status" value="1"/>
</dbReference>
<dbReference type="Proteomes" id="UP000317909">
    <property type="component" value="Chromosome"/>
</dbReference>
<dbReference type="AlphaFoldDB" id="A0A517U180"/>
<evidence type="ECO:0000256" key="6">
    <source>
        <dbReference type="HAMAP-Rule" id="MF_00361"/>
    </source>
</evidence>
<dbReference type="Pfam" id="PF01513">
    <property type="entry name" value="NAD_kinase"/>
    <property type="match status" value="1"/>
</dbReference>
<evidence type="ECO:0000256" key="1">
    <source>
        <dbReference type="ARBA" id="ARBA00022679"/>
    </source>
</evidence>
<dbReference type="GO" id="GO:0046872">
    <property type="term" value="F:metal ion binding"/>
    <property type="evidence" value="ECO:0007669"/>
    <property type="project" value="UniProtKB-UniRule"/>
</dbReference>
<comment type="caution">
    <text evidence="6">Lacks conserved residue(s) required for the propagation of feature annotation.</text>
</comment>
<dbReference type="SUPFAM" id="SSF111331">
    <property type="entry name" value="NAD kinase/diacylglycerol kinase-like"/>
    <property type="match status" value="1"/>
</dbReference>
<keyword evidence="4 6" id="KW-0520">NAD</keyword>
<gene>
    <name evidence="7" type="primary">ppnK</name>
    <name evidence="6" type="synonym">nadK</name>
    <name evidence="7" type="ORF">I41_35770</name>
</gene>
<evidence type="ECO:0000313" key="7">
    <source>
        <dbReference type="EMBL" id="QDT74382.1"/>
    </source>
</evidence>
<proteinExistence type="inferred from homology"/>
<feature type="active site" description="Proton acceptor" evidence="6">
    <location>
        <position position="74"/>
    </location>
</feature>
<comment type="function">
    <text evidence="6">Involved in the regulation of the intracellular balance of NAD and NADP, and is a key enzyme in the biosynthesis of NADP. Catalyzes specifically the phosphorylation on 2'-hydroxyl of the adenosine moiety of NAD to yield NADP.</text>
</comment>
<feature type="binding site" evidence="6">
    <location>
        <position position="186"/>
    </location>
    <ligand>
        <name>NAD(+)</name>
        <dbReference type="ChEBI" id="CHEBI:57540"/>
    </ligand>
</feature>
<evidence type="ECO:0000313" key="8">
    <source>
        <dbReference type="Proteomes" id="UP000317909"/>
    </source>
</evidence>
<comment type="cofactor">
    <cofactor evidence="6">
        <name>a divalent metal cation</name>
        <dbReference type="ChEBI" id="CHEBI:60240"/>
    </cofactor>
</comment>
<dbReference type="GO" id="GO:0005524">
    <property type="term" value="F:ATP binding"/>
    <property type="evidence" value="ECO:0007669"/>
    <property type="project" value="UniProtKB-KW"/>
</dbReference>
<protein>
    <recommendedName>
        <fullName evidence="6">NAD kinase</fullName>
        <ecNumber evidence="6">2.7.1.23</ecNumber>
    </recommendedName>
    <alternativeName>
        <fullName evidence="6">ATP-dependent NAD kinase</fullName>
    </alternativeName>
</protein>
<keyword evidence="1 6" id="KW-0808">Transferase</keyword>
<comment type="subcellular location">
    <subcellularLocation>
        <location evidence="6">Cytoplasm</location>
    </subcellularLocation>
</comment>
<keyword evidence="8" id="KW-1185">Reference proteome</keyword>
<evidence type="ECO:0000256" key="3">
    <source>
        <dbReference type="ARBA" id="ARBA00022857"/>
    </source>
</evidence>
<comment type="catalytic activity">
    <reaction evidence="5 6">
        <text>NAD(+) + ATP = ADP + NADP(+) + H(+)</text>
        <dbReference type="Rhea" id="RHEA:18629"/>
        <dbReference type="ChEBI" id="CHEBI:15378"/>
        <dbReference type="ChEBI" id="CHEBI:30616"/>
        <dbReference type="ChEBI" id="CHEBI:57540"/>
        <dbReference type="ChEBI" id="CHEBI:58349"/>
        <dbReference type="ChEBI" id="CHEBI:456216"/>
        <dbReference type="EC" id="2.7.1.23"/>
    </reaction>
</comment>
<comment type="similarity">
    <text evidence="6">Belongs to the NAD kinase family.</text>
</comment>
<dbReference type="InterPro" id="IPR017438">
    <property type="entry name" value="ATP-NAD_kinase_N"/>
</dbReference>
<evidence type="ECO:0000256" key="2">
    <source>
        <dbReference type="ARBA" id="ARBA00022777"/>
    </source>
</evidence>
<evidence type="ECO:0000256" key="5">
    <source>
        <dbReference type="ARBA" id="ARBA00047925"/>
    </source>
</evidence>
<name>A0A517U180_9BACT</name>
<dbReference type="OrthoDB" id="9774737at2"/>
<keyword evidence="6" id="KW-0547">Nucleotide-binding</keyword>
<dbReference type="EMBL" id="CP036339">
    <property type="protein sequence ID" value="QDT74382.1"/>
    <property type="molecule type" value="Genomic_DNA"/>
</dbReference>
<keyword evidence="2 6" id="KW-0418">Kinase</keyword>
<dbReference type="GO" id="GO:0003951">
    <property type="term" value="F:NAD+ kinase activity"/>
    <property type="evidence" value="ECO:0007669"/>
    <property type="project" value="UniProtKB-UniRule"/>
</dbReference>
<dbReference type="InterPro" id="IPR016064">
    <property type="entry name" value="NAD/diacylglycerol_kinase_sf"/>
</dbReference>
<dbReference type="GO" id="GO:0051287">
    <property type="term" value="F:NAD binding"/>
    <property type="evidence" value="ECO:0007669"/>
    <property type="project" value="UniProtKB-ARBA"/>
</dbReference>
<dbReference type="EC" id="2.7.1.23" evidence="6"/>
<dbReference type="GO" id="GO:0006741">
    <property type="term" value="P:NADP+ biosynthetic process"/>
    <property type="evidence" value="ECO:0007669"/>
    <property type="project" value="UniProtKB-UniRule"/>
</dbReference>
<feature type="binding site" evidence="6">
    <location>
        <position position="178"/>
    </location>
    <ligand>
        <name>NAD(+)</name>
        <dbReference type="ChEBI" id="CHEBI:57540"/>
    </ligand>
</feature>
<keyword evidence="6" id="KW-0963">Cytoplasm</keyword>
<keyword evidence="6" id="KW-0067">ATP-binding</keyword>
<feature type="binding site" evidence="6">
    <location>
        <position position="79"/>
    </location>
    <ligand>
        <name>NAD(+)</name>
        <dbReference type="ChEBI" id="CHEBI:57540"/>
    </ligand>
</feature>
<accession>A0A517U180</accession>
<feature type="binding site" evidence="6">
    <location>
        <begin position="74"/>
        <end position="75"/>
    </location>
    <ligand>
        <name>NAD(+)</name>
        <dbReference type="ChEBI" id="CHEBI:57540"/>
    </ligand>
</feature>
<dbReference type="HAMAP" id="MF_00361">
    <property type="entry name" value="NAD_kinase"/>
    <property type="match status" value="1"/>
</dbReference>
<dbReference type="GO" id="GO:0019674">
    <property type="term" value="P:NAD+ metabolic process"/>
    <property type="evidence" value="ECO:0007669"/>
    <property type="project" value="InterPro"/>
</dbReference>
<dbReference type="Pfam" id="PF20143">
    <property type="entry name" value="NAD_kinase_C"/>
    <property type="match status" value="1"/>
</dbReference>
<feature type="binding site" evidence="6">
    <location>
        <begin position="148"/>
        <end position="149"/>
    </location>
    <ligand>
        <name>NAD(+)</name>
        <dbReference type="ChEBI" id="CHEBI:57540"/>
    </ligand>
</feature>